<dbReference type="AlphaFoldDB" id="X0WXD4"/>
<sequence>DKARLAKLKIGKIDKVITELEKQIGLLKLEHDLLKEEYNIK</sequence>
<gene>
    <name evidence="1" type="ORF">S01H1_73373</name>
</gene>
<organism evidence="1">
    <name type="scientific">marine sediment metagenome</name>
    <dbReference type="NCBI Taxonomy" id="412755"/>
    <lineage>
        <taxon>unclassified sequences</taxon>
        <taxon>metagenomes</taxon>
        <taxon>ecological metagenomes</taxon>
    </lineage>
</organism>
<dbReference type="EMBL" id="BARS01049025">
    <property type="protein sequence ID" value="GAG29098.1"/>
    <property type="molecule type" value="Genomic_DNA"/>
</dbReference>
<reference evidence="1" key="1">
    <citation type="journal article" date="2014" name="Front. Microbiol.">
        <title>High frequency of phylogenetically diverse reductive dehalogenase-homologous genes in deep subseafloor sedimentary metagenomes.</title>
        <authorList>
            <person name="Kawai M."/>
            <person name="Futagami T."/>
            <person name="Toyoda A."/>
            <person name="Takaki Y."/>
            <person name="Nishi S."/>
            <person name="Hori S."/>
            <person name="Arai W."/>
            <person name="Tsubouchi T."/>
            <person name="Morono Y."/>
            <person name="Uchiyama I."/>
            <person name="Ito T."/>
            <person name="Fujiyama A."/>
            <person name="Inagaki F."/>
            <person name="Takami H."/>
        </authorList>
    </citation>
    <scope>NUCLEOTIDE SEQUENCE</scope>
    <source>
        <strain evidence="1">Expedition CK06-06</strain>
    </source>
</reference>
<evidence type="ECO:0000313" key="1">
    <source>
        <dbReference type="EMBL" id="GAG29098.1"/>
    </source>
</evidence>
<comment type="caution">
    <text evidence="1">The sequence shown here is derived from an EMBL/GenBank/DDBJ whole genome shotgun (WGS) entry which is preliminary data.</text>
</comment>
<proteinExistence type="predicted"/>
<protein>
    <submittedName>
        <fullName evidence="1">Uncharacterized protein</fullName>
    </submittedName>
</protein>
<feature type="non-terminal residue" evidence="1">
    <location>
        <position position="1"/>
    </location>
</feature>
<name>X0WXD4_9ZZZZ</name>
<accession>X0WXD4</accession>